<protein>
    <submittedName>
        <fullName evidence="1">Uncharacterized protein</fullName>
    </submittedName>
</protein>
<evidence type="ECO:0000313" key="1">
    <source>
        <dbReference type="EMBL" id="CAG7723612.1"/>
    </source>
</evidence>
<proteinExistence type="predicted"/>
<dbReference type="Proteomes" id="UP000708208">
    <property type="component" value="Unassembled WGS sequence"/>
</dbReference>
<accession>A0A8J2JRM7</accession>
<feature type="non-terminal residue" evidence="1">
    <location>
        <position position="1"/>
    </location>
</feature>
<evidence type="ECO:0000313" key="2">
    <source>
        <dbReference type="Proteomes" id="UP000708208"/>
    </source>
</evidence>
<name>A0A8J2JRM7_9HEXA</name>
<gene>
    <name evidence="1" type="ORF">AFUS01_LOCUS12689</name>
</gene>
<organism evidence="1 2">
    <name type="scientific">Allacma fusca</name>
    <dbReference type="NCBI Taxonomy" id="39272"/>
    <lineage>
        <taxon>Eukaryota</taxon>
        <taxon>Metazoa</taxon>
        <taxon>Ecdysozoa</taxon>
        <taxon>Arthropoda</taxon>
        <taxon>Hexapoda</taxon>
        <taxon>Collembola</taxon>
        <taxon>Symphypleona</taxon>
        <taxon>Sminthuridae</taxon>
        <taxon>Allacma</taxon>
    </lineage>
</organism>
<comment type="caution">
    <text evidence="1">The sequence shown here is derived from an EMBL/GenBank/DDBJ whole genome shotgun (WGS) entry which is preliminary data.</text>
</comment>
<reference evidence="1" key="1">
    <citation type="submission" date="2021-06" db="EMBL/GenBank/DDBJ databases">
        <authorList>
            <person name="Hodson N. C."/>
            <person name="Mongue J. A."/>
            <person name="Jaron S. K."/>
        </authorList>
    </citation>
    <scope>NUCLEOTIDE SEQUENCE</scope>
</reference>
<dbReference type="EMBL" id="CAJVCH010100857">
    <property type="protein sequence ID" value="CAG7723612.1"/>
    <property type="molecule type" value="Genomic_DNA"/>
</dbReference>
<dbReference type="AlphaFoldDB" id="A0A8J2JRM7"/>
<sequence length="37" mass="4319">MNSSEYNFVRKAVETAMGQNESYNMFYSLSLTFPFLT</sequence>
<keyword evidence="2" id="KW-1185">Reference proteome</keyword>